<evidence type="ECO:0000256" key="4">
    <source>
        <dbReference type="ARBA" id="ARBA00023175"/>
    </source>
</evidence>
<dbReference type="SUPFAM" id="SSF52540">
    <property type="entry name" value="P-loop containing nucleoside triphosphate hydrolases"/>
    <property type="match status" value="1"/>
</dbReference>
<dbReference type="InterPro" id="IPR001609">
    <property type="entry name" value="Myosin_head_motor_dom-like"/>
</dbReference>
<reference evidence="8 9" key="1">
    <citation type="submission" date="2023-08" db="EMBL/GenBank/DDBJ databases">
        <title>A Necator americanus chromosomal reference genome.</title>
        <authorList>
            <person name="Ilik V."/>
            <person name="Petrzelkova K.J."/>
            <person name="Pardy F."/>
            <person name="Fuh T."/>
            <person name="Niatou-Singa F.S."/>
            <person name="Gouil Q."/>
            <person name="Baker L."/>
            <person name="Ritchie M.E."/>
            <person name="Jex A.R."/>
            <person name="Gazzola D."/>
            <person name="Li H."/>
            <person name="Toshio Fujiwara R."/>
            <person name="Zhan B."/>
            <person name="Aroian R.V."/>
            <person name="Pafco B."/>
            <person name="Schwarz E.M."/>
        </authorList>
    </citation>
    <scope>NUCLEOTIDE SEQUENCE [LARGE SCALE GENOMIC DNA]</scope>
    <source>
        <strain evidence="8 9">Aroian</strain>
        <tissue evidence="8">Whole animal</tissue>
    </source>
</reference>
<evidence type="ECO:0000256" key="1">
    <source>
        <dbReference type="ARBA" id="ARBA00022741"/>
    </source>
</evidence>
<evidence type="ECO:0000313" key="8">
    <source>
        <dbReference type="EMBL" id="KAK6729447.1"/>
    </source>
</evidence>
<evidence type="ECO:0000256" key="6">
    <source>
        <dbReference type="PROSITE-ProRule" id="PRU00782"/>
    </source>
</evidence>
<gene>
    <name evidence="8" type="primary">Necator_chrI.g2604</name>
    <name evidence="8" type="ORF">RB195_006476</name>
</gene>
<sequence>MGDYGEGGDSVHFLLIAVKNGPEDAAPHKTGALQSNLLYKMWTVYKLEYSIERAGCDPAKDSDAPLIGVAFHWQSNVNVQHVGVEDMVLLSKLTEQAIADNLKKRLHGNSIFTYIGPVLISVNPFKQMPYFTEKDMDQYQGAAQYENPPHIYALADNMYRNMLIDNESQCVIISGESGAGKTVAAKYIMSYISRISGGGPKVQ</sequence>
<keyword evidence="2 6" id="KW-0067">ATP-binding</keyword>
<comment type="similarity">
    <text evidence="6">Belongs to the TRAFAC class myosin-kinesin ATPase superfamily. Myosin family.</text>
</comment>
<dbReference type="PANTHER" id="PTHR13140:SF729">
    <property type="entry name" value="UNCONVENTIONAL MYOSIN-IE"/>
    <property type="match status" value="1"/>
</dbReference>
<dbReference type="EMBL" id="JAVFWL010000001">
    <property type="protein sequence ID" value="KAK6729447.1"/>
    <property type="molecule type" value="Genomic_DNA"/>
</dbReference>
<evidence type="ECO:0000256" key="3">
    <source>
        <dbReference type="ARBA" id="ARBA00023123"/>
    </source>
</evidence>
<feature type="domain" description="Myosin motor" evidence="7">
    <location>
        <begin position="82"/>
        <end position="203"/>
    </location>
</feature>
<accession>A0ABR1BVS7</accession>
<dbReference type="PANTHER" id="PTHR13140">
    <property type="entry name" value="MYOSIN"/>
    <property type="match status" value="1"/>
</dbReference>
<dbReference type="PRINTS" id="PR00193">
    <property type="entry name" value="MYOSINHEAVY"/>
</dbReference>
<dbReference type="Gene3D" id="3.40.850.10">
    <property type="entry name" value="Kinesin motor domain"/>
    <property type="match status" value="1"/>
</dbReference>
<evidence type="ECO:0000259" key="7">
    <source>
        <dbReference type="PROSITE" id="PS51456"/>
    </source>
</evidence>
<keyword evidence="5 6" id="KW-0009">Actin-binding</keyword>
<organism evidence="8 9">
    <name type="scientific">Necator americanus</name>
    <name type="common">Human hookworm</name>
    <dbReference type="NCBI Taxonomy" id="51031"/>
    <lineage>
        <taxon>Eukaryota</taxon>
        <taxon>Metazoa</taxon>
        <taxon>Ecdysozoa</taxon>
        <taxon>Nematoda</taxon>
        <taxon>Chromadorea</taxon>
        <taxon>Rhabditida</taxon>
        <taxon>Rhabditina</taxon>
        <taxon>Rhabditomorpha</taxon>
        <taxon>Strongyloidea</taxon>
        <taxon>Ancylostomatidae</taxon>
        <taxon>Bunostominae</taxon>
        <taxon>Necator</taxon>
    </lineage>
</organism>
<keyword evidence="4 6" id="KW-0505">Motor protein</keyword>
<evidence type="ECO:0000256" key="5">
    <source>
        <dbReference type="ARBA" id="ARBA00023203"/>
    </source>
</evidence>
<dbReference type="InterPro" id="IPR027417">
    <property type="entry name" value="P-loop_NTPase"/>
</dbReference>
<protein>
    <recommendedName>
        <fullName evidence="7">Myosin motor domain-containing protein</fullName>
    </recommendedName>
</protein>
<comment type="caution">
    <text evidence="6">Lacks conserved residue(s) required for the propagation of feature annotation.</text>
</comment>
<dbReference type="PROSITE" id="PS51456">
    <property type="entry name" value="MYOSIN_MOTOR"/>
    <property type="match status" value="1"/>
</dbReference>
<keyword evidence="3 6" id="KW-0518">Myosin</keyword>
<keyword evidence="9" id="KW-1185">Reference proteome</keyword>
<keyword evidence="1 6" id="KW-0547">Nucleotide-binding</keyword>
<dbReference type="SMART" id="SM00242">
    <property type="entry name" value="MYSc"/>
    <property type="match status" value="1"/>
</dbReference>
<name>A0ABR1BVS7_NECAM</name>
<comment type="caution">
    <text evidence="8">The sequence shown here is derived from an EMBL/GenBank/DDBJ whole genome shotgun (WGS) entry which is preliminary data.</text>
</comment>
<evidence type="ECO:0000313" key="9">
    <source>
        <dbReference type="Proteomes" id="UP001303046"/>
    </source>
</evidence>
<evidence type="ECO:0000256" key="2">
    <source>
        <dbReference type="ARBA" id="ARBA00022840"/>
    </source>
</evidence>
<dbReference type="Pfam" id="PF00063">
    <property type="entry name" value="Myosin_head"/>
    <property type="match status" value="1"/>
</dbReference>
<feature type="binding site" evidence="6">
    <location>
        <begin position="175"/>
        <end position="182"/>
    </location>
    <ligand>
        <name>ATP</name>
        <dbReference type="ChEBI" id="CHEBI:30616"/>
    </ligand>
</feature>
<dbReference type="InterPro" id="IPR036961">
    <property type="entry name" value="Kinesin_motor_dom_sf"/>
</dbReference>
<dbReference type="Proteomes" id="UP001303046">
    <property type="component" value="Unassembled WGS sequence"/>
</dbReference>
<proteinExistence type="inferred from homology"/>